<dbReference type="PROSITE" id="PS51340">
    <property type="entry name" value="MOSC"/>
    <property type="match status" value="1"/>
</dbReference>
<feature type="domain" description="MOSC" evidence="1">
    <location>
        <begin position="168"/>
        <end position="327"/>
    </location>
</feature>
<evidence type="ECO:0000313" key="3">
    <source>
        <dbReference type="Proteomes" id="UP000799776"/>
    </source>
</evidence>
<dbReference type="SUPFAM" id="SSF141673">
    <property type="entry name" value="MOSC N-terminal domain-like"/>
    <property type="match status" value="1"/>
</dbReference>
<sequence length="345" mass="38217">MKIHQLYTYPIKSLRPTITPSTNVTKHGFPYDRRFMLLKLHPNNDAPKGGRYENMHVVYFPAMTLFLTSMTFPTEKDPESGTIHVNYKPPSGESKSLDVPLLPSTAGLKILEITMHQSSTKCYDMGDPFNAWFSSCFGFDVVLAYLGDNRRGVLMSVPPQQQQAQSTTNSSWLSTLTNSIPFLPGSSGKGELGFADCASYMVTSQTSLLEASSRLDGGAKMDITKFRPNIVIEGAAEPWEEDYWAEIAIGDAKLVLVHNCVRCASINVDYETGQLGKGGSGDMFKKLQKDRRVDRGAKYSPVFGRYGFLDAADDGKVIRIGDEVNVIKRNVERTVFDWPGLSNAV</sequence>
<dbReference type="Proteomes" id="UP000799776">
    <property type="component" value="Unassembled WGS sequence"/>
</dbReference>
<dbReference type="SUPFAM" id="SSF50800">
    <property type="entry name" value="PK beta-barrel domain-like"/>
    <property type="match status" value="1"/>
</dbReference>
<keyword evidence="3" id="KW-1185">Reference proteome</keyword>
<comment type="caution">
    <text evidence="2">The sequence shown here is derived from an EMBL/GenBank/DDBJ whole genome shotgun (WGS) entry which is preliminary data.</text>
</comment>
<dbReference type="AlphaFoldDB" id="A0A9P4LWE3"/>
<dbReference type="InterPro" id="IPR011037">
    <property type="entry name" value="Pyrv_Knase-like_insert_dom_sf"/>
</dbReference>
<dbReference type="GO" id="GO:0030170">
    <property type="term" value="F:pyridoxal phosphate binding"/>
    <property type="evidence" value="ECO:0007669"/>
    <property type="project" value="InterPro"/>
</dbReference>
<name>A0A9P4LWE3_9PEZI</name>
<accession>A0A9P4LWE3</accession>
<organism evidence="2 3">
    <name type="scientific">Saccharata proteae CBS 121410</name>
    <dbReference type="NCBI Taxonomy" id="1314787"/>
    <lineage>
        <taxon>Eukaryota</taxon>
        <taxon>Fungi</taxon>
        <taxon>Dikarya</taxon>
        <taxon>Ascomycota</taxon>
        <taxon>Pezizomycotina</taxon>
        <taxon>Dothideomycetes</taxon>
        <taxon>Dothideomycetes incertae sedis</taxon>
        <taxon>Botryosphaeriales</taxon>
        <taxon>Saccharataceae</taxon>
        <taxon>Saccharata</taxon>
    </lineage>
</organism>
<dbReference type="InterPro" id="IPR005303">
    <property type="entry name" value="MOCOS_middle"/>
</dbReference>
<evidence type="ECO:0000259" key="1">
    <source>
        <dbReference type="PROSITE" id="PS51340"/>
    </source>
</evidence>
<dbReference type="GO" id="GO:0030151">
    <property type="term" value="F:molybdenum ion binding"/>
    <property type="evidence" value="ECO:0007669"/>
    <property type="project" value="InterPro"/>
</dbReference>
<dbReference type="InterPro" id="IPR005302">
    <property type="entry name" value="MoCF_Sase_C"/>
</dbReference>
<dbReference type="Pfam" id="PF03476">
    <property type="entry name" value="MOSC_N"/>
    <property type="match status" value="1"/>
</dbReference>
<gene>
    <name evidence="2" type="ORF">K490DRAFT_64475</name>
</gene>
<dbReference type="EMBL" id="ML978716">
    <property type="protein sequence ID" value="KAF2088425.1"/>
    <property type="molecule type" value="Genomic_DNA"/>
</dbReference>
<evidence type="ECO:0000313" key="2">
    <source>
        <dbReference type="EMBL" id="KAF2088425.1"/>
    </source>
</evidence>
<dbReference type="Pfam" id="PF03473">
    <property type="entry name" value="MOSC"/>
    <property type="match status" value="1"/>
</dbReference>
<dbReference type="PANTHER" id="PTHR14237:SF34">
    <property type="entry name" value="MOSC DOMAIN PROTEIN (AFU_ORTHOLOGUE AFUA_2G07820)"/>
    <property type="match status" value="1"/>
</dbReference>
<proteinExistence type="predicted"/>
<dbReference type="GO" id="GO:0003824">
    <property type="term" value="F:catalytic activity"/>
    <property type="evidence" value="ECO:0007669"/>
    <property type="project" value="InterPro"/>
</dbReference>
<dbReference type="PANTHER" id="PTHR14237">
    <property type="entry name" value="MOLYBDOPTERIN COFACTOR SULFURASE MOSC"/>
    <property type="match status" value="1"/>
</dbReference>
<reference evidence="2" key="1">
    <citation type="journal article" date="2020" name="Stud. Mycol.">
        <title>101 Dothideomycetes genomes: a test case for predicting lifestyles and emergence of pathogens.</title>
        <authorList>
            <person name="Haridas S."/>
            <person name="Albert R."/>
            <person name="Binder M."/>
            <person name="Bloem J."/>
            <person name="Labutti K."/>
            <person name="Salamov A."/>
            <person name="Andreopoulos B."/>
            <person name="Baker S."/>
            <person name="Barry K."/>
            <person name="Bills G."/>
            <person name="Bluhm B."/>
            <person name="Cannon C."/>
            <person name="Castanera R."/>
            <person name="Culley D."/>
            <person name="Daum C."/>
            <person name="Ezra D."/>
            <person name="Gonzalez J."/>
            <person name="Henrissat B."/>
            <person name="Kuo A."/>
            <person name="Liang C."/>
            <person name="Lipzen A."/>
            <person name="Lutzoni F."/>
            <person name="Magnuson J."/>
            <person name="Mondo S."/>
            <person name="Nolan M."/>
            <person name="Ohm R."/>
            <person name="Pangilinan J."/>
            <person name="Park H.-J."/>
            <person name="Ramirez L."/>
            <person name="Alfaro M."/>
            <person name="Sun H."/>
            <person name="Tritt A."/>
            <person name="Yoshinaga Y."/>
            <person name="Zwiers L.-H."/>
            <person name="Turgeon B."/>
            <person name="Goodwin S."/>
            <person name="Spatafora J."/>
            <person name="Crous P."/>
            <person name="Grigoriev I."/>
        </authorList>
    </citation>
    <scope>NUCLEOTIDE SEQUENCE</scope>
    <source>
        <strain evidence="2">CBS 121410</strain>
    </source>
</reference>
<dbReference type="OrthoDB" id="17255at2759"/>
<protein>
    <recommendedName>
        <fullName evidence="1">MOSC domain-containing protein</fullName>
    </recommendedName>
</protein>